<comment type="caution">
    <text evidence="1">The sequence shown here is derived from an EMBL/GenBank/DDBJ whole genome shotgun (WGS) entry which is preliminary data.</text>
</comment>
<protein>
    <submittedName>
        <fullName evidence="1">WD repeat-containing protein jip5</fullName>
    </submittedName>
</protein>
<name>A0ACC3DKG0_9PEZI</name>
<dbReference type="EMBL" id="JAWDJW010003183">
    <property type="protein sequence ID" value="KAK3077132.1"/>
    <property type="molecule type" value="Genomic_DNA"/>
</dbReference>
<reference evidence="1" key="1">
    <citation type="submission" date="2024-09" db="EMBL/GenBank/DDBJ databases">
        <title>Black Yeasts Isolated from many extreme environments.</title>
        <authorList>
            <person name="Coleine C."/>
            <person name="Stajich J.E."/>
            <person name="Selbmann L."/>
        </authorList>
    </citation>
    <scope>NUCLEOTIDE SEQUENCE</scope>
    <source>
        <strain evidence="1">CCFEE 5737</strain>
    </source>
</reference>
<keyword evidence="2" id="KW-1185">Reference proteome</keyword>
<accession>A0ACC3DKG0</accession>
<evidence type="ECO:0000313" key="2">
    <source>
        <dbReference type="Proteomes" id="UP001186974"/>
    </source>
</evidence>
<organism evidence="1 2">
    <name type="scientific">Coniosporium uncinatum</name>
    <dbReference type="NCBI Taxonomy" id="93489"/>
    <lineage>
        <taxon>Eukaryota</taxon>
        <taxon>Fungi</taxon>
        <taxon>Dikarya</taxon>
        <taxon>Ascomycota</taxon>
        <taxon>Pezizomycotina</taxon>
        <taxon>Dothideomycetes</taxon>
        <taxon>Dothideomycetes incertae sedis</taxon>
        <taxon>Coniosporium</taxon>
    </lineage>
</organism>
<proteinExistence type="predicted"/>
<sequence>SEDQEEEMLCSLFVSGLGNRGTSKGEKVLVGGADGVITLWEKGVWDDQDERITVDKAPGGGESLDAMALVPENVGIGGRVVAVGMGQGVIRFVQMGPNKVVGELAHNEQGEGVVALGFDIGGRMISGGGPNLKVWREKIGGEEEEEAGEEEVEASDNGVVKRMLNGSDDEDEEDEEEDSEEEEKARKRRKKRKRNKGKDKSGGKSAITFKGLD</sequence>
<feature type="non-terminal residue" evidence="1">
    <location>
        <position position="1"/>
    </location>
</feature>
<dbReference type="Proteomes" id="UP001186974">
    <property type="component" value="Unassembled WGS sequence"/>
</dbReference>
<gene>
    <name evidence="1" type="primary">JIP5_2</name>
    <name evidence="1" type="ORF">LTS18_011140</name>
</gene>
<evidence type="ECO:0000313" key="1">
    <source>
        <dbReference type="EMBL" id="KAK3077132.1"/>
    </source>
</evidence>